<dbReference type="Pfam" id="PF00140">
    <property type="entry name" value="Sigma70_r1_2"/>
    <property type="match status" value="1"/>
</dbReference>
<feature type="domain" description="RNA polymerase sigma-70" evidence="8">
    <location>
        <begin position="363"/>
        <end position="376"/>
    </location>
</feature>
<evidence type="ECO:0000256" key="2">
    <source>
        <dbReference type="ARBA" id="ARBA00023015"/>
    </source>
</evidence>
<feature type="region of interest" description="Sigma-70 factor domain-3" evidence="6">
    <location>
        <begin position="418"/>
        <end position="494"/>
    </location>
</feature>
<dbReference type="SUPFAM" id="SSF88946">
    <property type="entry name" value="Sigma2 domain of RNA polymerase sigma factors"/>
    <property type="match status" value="1"/>
</dbReference>
<dbReference type="NCBIfam" id="NF004208">
    <property type="entry name" value="PRK05658.1"/>
    <property type="match status" value="1"/>
</dbReference>
<comment type="subcellular location">
    <subcellularLocation>
        <location evidence="6">Cytoplasm</location>
    </subcellularLocation>
</comment>
<dbReference type="AlphaFoldDB" id="A0A6J4NE05"/>
<dbReference type="NCBIfam" id="TIGR02393">
    <property type="entry name" value="RpoD_Cterm"/>
    <property type="match status" value="1"/>
</dbReference>
<dbReference type="InterPro" id="IPR013324">
    <property type="entry name" value="RNA_pol_sigma_r3/r4-like"/>
</dbReference>
<dbReference type="InterPro" id="IPR013325">
    <property type="entry name" value="RNA_pol_sigma_r2"/>
</dbReference>
<gene>
    <name evidence="6" type="primary">sigA</name>
    <name evidence="10" type="ORF">AVDCRST_MAG74-622</name>
</gene>
<dbReference type="GO" id="GO:0016987">
    <property type="term" value="F:sigma factor activity"/>
    <property type="evidence" value="ECO:0007669"/>
    <property type="project" value="UniProtKB-UniRule"/>
</dbReference>
<dbReference type="InterPro" id="IPR012760">
    <property type="entry name" value="RNA_pol_sigma_RpoD_C"/>
</dbReference>
<dbReference type="EMBL" id="CADCUR010000046">
    <property type="protein sequence ID" value="CAA9384789.1"/>
    <property type="molecule type" value="Genomic_DNA"/>
</dbReference>
<feature type="short sequence motif" description="Interaction with polymerase core subunit RpoC" evidence="6">
    <location>
        <begin position="363"/>
        <end position="366"/>
    </location>
</feature>
<dbReference type="GO" id="GO:0005737">
    <property type="term" value="C:cytoplasm"/>
    <property type="evidence" value="ECO:0007669"/>
    <property type="project" value="UniProtKB-SubCell"/>
</dbReference>
<evidence type="ECO:0000256" key="1">
    <source>
        <dbReference type="ARBA" id="ARBA00022490"/>
    </source>
</evidence>
<comment type="similarity">
    <text evidence="6">Belongs to the sigma-70 factor family. RpoD/SigA subfamily.</text>
</comment>
<dbReference type="Gene3D" id="1.10.220.120">
    <property type="entry name" value="Sigma-70 factor, region 1.1"/>
    <property type="match status" value="1"/>
</dbReference>
<name>A0A6J4NE05_9BACT</name>
<dbReference type="PANTHER" id="PTHR30603:SF60">
    <property type="entry name" value="RNA POLYMERASE SIGMA FACTOR RPOD"/>
    <property type="match status" value="1"/>
</dbReference>
<dbReference type="InterPro" id="IPR014284">
    <property type="entry name" value="RNA_pol_sigma-70_dom"/>
</dbReference>
<dbReference type="Pfam" id="PF03979">
    <property type="entry name" value="Sigma70_r1_1"/>
    <property type="match status" value="1"/>
</dbReference>
<dbReference type="FunFam" id="1.10.10.10:FF:000002">
    <property type="entry name" value="RNA polymerase sigma factor SigA"/>
    <property type="match status" value="1"/>
</dbReference>
<evidence type="ECO:0000256" key="7">
    <source>
        <dbReference type="SAM" id="Coils"/>
    </source>
</evidence>
<keyword evidence="3 6" id="KW-0731">Sigma factor</keyword>
<keyword evidence="7" id="KW-0175">Coiled coil</keyword>
<dbReference type="Pfam" id="PF04539">
    <property type="entry name" value="Sigma70_r3"/>
    <property type="match status" value="1"/>
</dbReference>
<comment type="function">
    <text evidence="6">Sigma factors are initiation factors that promote the attachment of RNA polymerase to specific initiation sites and are then released. This sigma factor is the primary sigma factor during exponential growth.</text>
</comment>
<dbReference type="Pfam" id="PF04542">
    <property type="entry name" value="Sigma70_r2"/>
    <property type="match status" value="1"/>
</dbReference>
<keyword evidence="1 6" id="KW-0963">Cytoplasm</keyword>
<evidence type="ECO:0000256" key="4">
    <source>
        <dbReference type="ARBA" id="ARBA00023125"/>
    </source>
</evidence>
<dbReference type="Pfam" id="PF04545">
    <property type="entry name" value="Sigma70_r4"/>
    <property type="match status" value="1"/>
</dbReference>
<dbReference type="InterPro" id="IPR042189">
    <property type="entry name" value="RNA_pol_sigma_70_r1_1_sf"/>
</dbReference>
<feature type="region of interest" description="Sigma-70 factor domain-2" evidence="6">
    <location>
        <begin position="339"/>
        <end position="409"/>
    </location>
</feature>
<comment type="subunit">
    <text evidence="6">Interacts transiently with the RNA polymerase catalytic core.</text>
</comment>
<protein>
    <recommendedName>
        <fullName evidence="6">RNA polymerase sigma factor SigA</fullName>
    </recommendedName>
</protein>
<evidence type="ECO:0000256" key="5">
    <source>
        <dbReference type="ARBA" id="ARBA00023163"/>
    </source>
</evidence>
<dbReference type="GO" id="GO:0006352">
    <property type="term" value="P:DNA-templated transcription initiation"/>
    <property type="evidence" value="ECO:0007669"/>
    <property type="project" value="UniProtKB-UniRule"/>
</dbReference>
<dbReference type="Gene3D" id="1.10.10.10">
    <property type="entry name" value="Winged helix-like DNA-binding domain superfamily/Winged helix DNA-binding domain"/>
    <property type="match status" value="2"/>
</dbReference>
<keyword evidence="2 6" id="KW-0805">Transcription regulation</keyword>
<sequence length="577" mass="66014">MADYDEKEDLMDRLVALGRRKKFLSFDELNREIPNKMMSPDDIEDVLTRLEGANISVADTDAQLLEKAASLALDDDSDEEVDEDDLDLDLSAGTLDKSNDPVRLYLREMGVVPLLTRQGEVTIAQRIERGQIKTRKAISRSPIAIERLLQIGDDLESGKGYIRETVTFSEQAELTGEEDKAEEYLRWTIEGINNIRQNFKKALKAYDNLCEEQKKSKGKPSKKLMSLKRQTARYRLEVSQETKNLNLTERAMQKLIGAIRKVSDEIRKAERDINKAEDKLESKKITPEQKKELTRAISESKKKVAEIEAKYNLPAVEIKRSLQTILVGEQQTNQAKRELVEANLRLVVSIAKKYTNRGLQFLDLIQEGNIGLMKAVDKFEWRRGYKFSTYATWWIRQAITRAIADQARTIRIPVHMIETINKLIRTSRALVQELGREPTSEEIAKKMDISVSKVRKVLKIAQEPISLETPIGEEEDSHLGDFIEDKSIMNPAESVTFGNLREITDEVLATLTPREEKVIKMRFGLGNTGSEHTLEEVGQHFAVTRERIRQIEAKALRKLRHPSRSRRLKAFLEGKQS</sequence>
<dbReference type="InterPro" id="IPR007630">
    <property type="entry name" value="RNA_pol_sigma70_r4"/>
</dbReference>
<reference evidence="10" key="1">
    <citation type="submission" date="2020-02" db="EMBL/GenBank/DDBJ databases">
        <authorList>
            <person name="Meier V. D."/>
        </authorList>
    </citation>
    <scope>NUCLEOTIDE SEQUENCE</scope>
    <source>
        <strain evidence="10">AVDCRST_MAG74</strain>
    </source>
</reference>
<dbReference type="InterPro" id="IPR036388">
    <property type="entry name" value="WH-like_DNA-bd_sf"/>
</dbReference>
<feature type="domain" description="RNA polymerase sigma-70" evidence="9">
    <location>
        <begin position="533"/>
        <end position="559"/>
    </location>
</feature>
<feature type="DNA-binding region" description="H-T-H motif" evidence="6">
    <location>
        <begin position="534"/>
        <end position="553"/>
    </location>
</feature>
<dbReference type="InterPro" id="IPR007624">
    <property type="entry name" value="RNA_pol_sigma70_r3"/>
</dbReference>
<accession>A0A6J4NE05</accession>
<evidence type="ECO:0000259" key="8">
    <source>
        <dbReference type="PROSITE" id="PS00715"/>
    </source>
</evidence>
<dbReference type="PRINTS" id="PR00046">
    <property type="entry name" value="SIGMA70FCT"/>
</dbReference>
<keyword evidence="5 6" id="KW-0804">Transcription</keyword>
<dbReference type="CDD" id="cd06171">
    <property type="entry name" value="Sigma70_r4"/>
    <property type="match status" value="1"/>
</dbReference>
<evidence type="ECO:0000259" key="9">
    <source>
        <dbReference type="PROSITE" id="PS00716"/>
    </source>
</evidence>
<dbReference type="GO" id="GO:0003677">
    <property type="term" value="F:DNA binding"/>
    <property type="evidence" value="ECO:0007669"/>
    <property type="project" value="UniProtKB-UniRule"/>
</dbReference>
<dbReference type="NCBIfam" id="TIGR02937">
    <property type="entry name" value="sigma70-ECF"/>
    <property type="match status" value="1"/>
</dbReference>
<comment type="caution">
    <text evidence="6">Lacks conserved residue(s) required for the propagation of feature annotation.</text>
</comment>
<dbReference type="FunFam" id="1.10.601.10:FF:000001">
    <property type="entry name" value="RNA polymerase sigma factor SigA"/>
    <property type="match status" value="1"/>
</dbReference>
<evidence type="ECO:0000313" key="10">
    <source>
        <dbReference type="EMBL" id="CAA9384789.1"/>
    </source>
</evidence>
<proteinExistence type="inferred from homology"/>
<dbReference type="PROSITE" id="PS00715">
    <property type="entry name" value="SIGMA70_1"/>
    <property type="match status" value="1"/>
</dbReference>
<dbReference type="SUPFAM" id="SSF88659">
    <property type="entry name" value="Sigma3 and sigma4 domains of RNA polymerase sigma factors"/>
    <property type="match status" value="2"/>
</dbReference>
<dbReference type="PANTHER" id="PTHR30603">
    <property type="entry name" value="RNA POLYMERASE SIGMA FACTOR RPO"/>
    <property type="match status" value="1"/>
</dbReference>
<dbReference type="InterPro" id="IPR000943">
    <property type="entry name" value="RNA_pol_sigma70"/>
</dbReference>
<dbReference type="HAMAP" id="MF_00963">
    <property type="entry name" value="Sigma70_RpoD_SigA"/>
    <property type="match status" value="1"/>
</dbReference>
<feature type="coiled-coil region" evidence="7">
    <location>
        <begin position="252"/>
        <end position="310"/>
    </location>
</feature>
<dbReference type="PROSITE" id="PS00716">
    <property type="entry name" value="SIGMA70_2"/>
    <property type="match status" value="1"/>
</dbReference>
<dbReference type="InterPro" id="IPR009042">
    <property type="entry name" value="RNA_pol_sigma70_r1_2"/>
</dbReference>
<dbReference type="InterPro" id="IPR028630">
    <property type="entry name" value="Sigma70_RpoD"/>
</dbReference>
<dbReference type="InterPro" id="IPR050239">
    <property type="entry name" value="Sigma-70_RNA_pol_init_factors"/>
</dbReference>
<dbReference type="Gene3D" id="1.10.601.10">
    <property type="entry name" value="RNA Polymerase Primary Sigma Factor"/>
    <property type="match status" value="1"/>
</dbReference>
<organism evidence="10">
    <name type="scientific">uncultured Pyrinomonadaceae bacterium</name>
    <dbReference type="NCBI Taxonomy" id="2283094"/>
    <lineage>
        <taxon>Bacteria</taxon>
        <taxon>Pseudomonadati</taxon>
        <taxon>Acidobacteriota</taxon>
        <taxon>Blastocatellia</taxon>
        <taxon>Blastocatellales</taxon>
        <taxon>Pyrinomonadaceae</taxon>
        <taxon>environmental samples</taxon>
    </lineage>
</organism>
<dbReference type="InterPro" id="IPR007627">
    <property type="entry name" value="RNA_pol_sigma70_r2"/>
</dbReference>
<evidence type="ECO:0000256" key="3">
    <source>
        <dbReference type="ARBA" id="ARBA00023082"/>
    </source>
</evidence>
<dbReference type="InterPro" id="IPR007127">
    <property type="entry name" value="RNA_pol_sigma_70_r1_1"/>
</dbReference>
<keyword evidence="4 6" id="KW-0238">DNA-binding</keyword>
<evidence type="ECO:0000256" key="6">
    <source>
        <dbReference type="HAMAP-Rule" id="MF_00963"/>
    </source>
</evidence>